<evidence type="ECO:0000256" key="1">
    <source>
        <dbReference type="ARBA" id="ARBA00022679"/>
    </source>
</evidence>
<name>A0A377Q9E7_9NEIS</name>
<dbReference type="Pfam" id="PF13673">
    <property type="entry name" value="Acetyltransf_10"/>
    <property type="match status" value="1"/>
</dbReference>
<dbReference type="InterPro" id="IPR000182">
    <property type="entry name" value="GNAT_dom"/>
</dbReference>
<accession>A0A377Q9E7</accession>
<dbReference type="CDD" id="cd04301">
    <property type="entry name" value="NAT_SF"/>
    <property type="match status" value="1"/>
</dbReference>
<dbReference type="AlphaFoldDB" id="A0A377Q9E7"/>
<dbReference type="Proteomes" id="UP000255108">
    <property type="component" value="Unassembled WGS sequence"/>
</dbReference>
<dbReference type="PANTHER" id="PTHR43800:SF1">
    <property type="entry name" value="PEPTIDYL-LYSINE N-ACETYLTRANSFERASE YJAB"/>
    <property type="match status" value="1"/>
</dbReference>
<dbReference type="SUPFAM" id="SSF55729">
    <property type="entry name" value="Acyl-CoA N-acyltransferases (Nat)"/>
    <property type="match status" value="1"/>
</dbReference>
<dbReference type="InterPro" id="IPR016181">
    <property type="entry name" value="Acyl_CoA_acyltransferase"/>
</dbReference>
<keyword evidence="1 4" id="KW-0808">Transferase</keyword>
<proteinExistence type="predicted"/>
<dbReference type="OrthoDB" id="8602780at2"/>
<protein>
    <submittedName>
        <fullName evidence="5">Acetyltransferase (GNAT) family protein</fullName>
    </submittedName>
    <submittedName>
        <fullName evidence="4">Putative acetyltransferase</fullName>
    </submittedName>
</protein>
<dbReference type="EMBL" id="SMBT01000033">
    <property type="protein sequence ID" value="TCU80235.1"/>
    <property type="molecule type" value="Genomic_DNA"/>
</dbReference>
<reference evidence="5 7" key="2">
    <citation type="submission" date="2019-03" db="EMBL/GenBank/DDBJ databases">
        <title>Genomic Encyclopedia of Type Strains, Phase IV (KMG-IV): sequencing the most valuable type-strain genomes for metagenomic binning, comparative biology and taxonomic classification.</title>
        <authorList>
            <person name="Goeker M."/>
        </authorList>
    </citation>
    <scope>NUCLEOTIDE SEQUENCE [LARGE SCALE GENOMIC DNA]</scope>
    <source>
        <strain evidence="5 7">DSM 3764</strain>
    </source>
</reference>
<evidence type="ECO:0000313" key="5">
    <source>
        <dbReference type="EMBL" id="TCU80235.1"/>
    </source>
</evidence>
<keyword evidence="2" id="KW-0012">Acyltransferase</keyword>
<evidence type="ECO:0000313" key="7">
    <source>
        <dbReference type="Proteomes" id="UP000295794"/>
    </source>
</evidence>
<evidence type="ECO:0000259" key="3">
    <source>
        <dbReference type="PROSITE" id="PS51186"/>
    </source>
</evidence>
<dbReference type="PANTHER" id="PTHR43800">
    <property type="entry name" value="PEPTIDYL-LYSINE N-ACETYLTRANSFERASE YJAB"/>
    <property type="match status" value="1"/>
</dbReference>
<dbReference type="Proteomes" id="UP000295794">
    <property type="component" value="Unassembled WGS sequence"/>
</dbReference>
<dbReference type="RefSeq" id="WP_115227708.1">
    <property type="nucleotide sequence ID" value="NZ_CAWOLO010000033.1"/>
</dbReference>
<evidence type="ECO:0000313" key="6">
    <source>
        <dbReference type="Proteomes" id="UP000255108"/>
    </source>
</evidence>
<dbReference type="GO" id="GO:0016747">
    <property type="term" value="F:acyltransferase activity, transferring groups other than amino-acyl groups"/>
    <property type="evidence" value="ECO:0007669"/>
    <property type="project" value="InterPro"/>
</dbReference>
<sequence>MQITTTTDIEQALLIAAQAIGSLDNLSQAECDELIPHIAANYSLWQSNQAAHLFLQCVHQERIIGTILVKHFWNLAELYVLPEFHGQGVGKKLLNAALEICQVQSPRGHLRVNSSPNAVGFYTQAGFDNFDLATPLPYGCVPLIYYFSSNKTTHIN</sequence>
<dbReference type="EMBL" id="UGHR01000001">
    <property type="protein sequence ID" value="STQ91512.1"/>
    <property type="molecule type" value="Genomic_DNA"/>
</dbReference>
<gene>
    <name evidence="5" type="ORF">EV682_1331</name>
    <name evidence="4" type="ORF">NCTC11159_02585</name>
</gene>
<keyword evidence="7" id="KW-1185">Reference proteome</keyword>
<reference evidence="4 6" key="1">
    <citation type="submission" date="2018-06" db="EMBL/GenBank/DDBJ databases">
        <authorList>
            <consortium name="Pathogen Informatics"/>
            <person name="Doyle S."/>
        </authorList>
    </citation>
    <scope>NUCLEOTIDE SEQUENCE [LARGE SCALE GENOMIC DNA]</scope>
    <source>
        <strain evidence="4 6">NCTC11159</strain>
    </source>
</reference>
<evidence type="ECO:0000256" key="2">
    <source>
        <dbReference type="ARBA" id="ARBA00023315"/>
    </source>
</evidence>
<organism evidence="4 6">
    <name type="scientific">Iodobacter fluviatilis</name>
    <dbReference type="NCBI Taxonomy" id="537"/>
    <lineage>
        <taxon>Bacteria</taxon>
        <taxon>Pseudomonadati</taxon>
        <taxon>Pseudomonadota</taxon>
        <taxon>Betaproteobacteria</taxon>
        <taxon>Neisseriales</taxon>
        <taxon>Chitinibacteraceae</taxon>
        <taxon>Iodobacter</taxon>
    </lineage>
</organism>
<evidence type="ECO:0000313" key="4">
    <source>
        <dbReference type="EMBL" id="STQ91512.1"/>
    </source>
</evidence>
<dbReference type="PROSITE" id="PS51186">
    <property type="entry name" value="GNAT"/>
    <property type="match status" value="1"/>
</dbReference>
<feature type="domain" description="N-acetyltransferase" evidence="3">
    <location>
        <begin position="13"/>
        <end position="148"/>
    </location>
</feature>
<dbReference type="Gene3D" id="3.40.630.30">
    <property type="match status" value="1"/>
</dbReference>